<evidence type="ECO:0000313" key="4">
    <source>
        <dbReference type="EMBL" id="NER12066.1"/>
    </source>
</evidence>
<dbReference type="AlphaFoldDB" id="A0A6P0UP00"/>
<feature type="region of interest" description="Disordered" evidence="2">
    <location>
        <begin position="123"/>
        <end position="182"/>
    </location>
</feature>
<dbReference type="Pfam" id="PF13699">
    <property type="entry name" value="eCIS_core"/>
    <property type="match status" value="1"/>
</dbReference>
<name>A0A6P0UP00_9FLAO</name>
<feature type="domain" description="eCIS core" evidence="3">
    <location>
        <begin position="169"/>
        <end position="245"/>
    </location>
</feature>
<keyword evidence="5" id="KW-1185">Reference proteome</keyword>
<evidence type="ECO:0000259" key="3">
    <source>
        <dbReference type="Pfam" id="PF13699"/>
    </source>
</evidence>
<reference evidence="4 5" key="1">
    <citation type="submission" date="2020-01" db="EMBL/GenBank/DDBJ databases">
        <title>Leptobacterium flavescens.</title>
        <authorList>
            <person name="Wang G."/>
        </authorList>
    </citation>
    <scope>NUCLEOTIDE SEQUENCE [LARGE SCALE GENOMIC DNA]</scope>
    <source>
        <strain evidence="4 5">KCTC 22160</strain>
    </source>
</reference>
<feature type="compositionally biased region" description="Polar residues" evidence="2">
    <location>
        <begin position="142"/>
        <end position="161"/>
    </location>
</feature>
<dbReference type="RefSeq" id="WP_163605105.1">
    <property type="nucleotide sequence ID" value="NZ_JAABOO010000001.1"/>
</dbReference>
<dbReference type="Proteomes" id="UP000468581">
    <property type="component" value="Unassembled WGS sequence"/>
</dbReference>
<dbReference type="InterPro" id="IPR025295">
    <property type="entry name" value="eCIS_core_dom"/>
</dbReference>
<evidence type="ECO:0000256" key="2">
    <source>
        <dbReference type="SAM" id="MobiDB-lite"/>
    </source>
</evidence>
<sequence>MKTAELKIASTANHHVQMKQQPFFGKGGEGSFFSENKEPASSFFNNNHVQTKLNIGQPDDKYEVEADAMADKVVQRLSTENEVSNTPILNTVNAIQAKCSTCEEEEKLQRKEEELMENDLDIERKLSSDSSPEPPDDDENIQAKSNGVGNANTSSLESRLQASKGKGSPMSQDTQDSMGSAFGTDFSNVRIHTGSNAVQMSRELNAQAFTYGNDIYFNQGKYDTKSIRGKHLLAHELTHTIQQNHNMVNKQELTNQTMETSPLNPEYDEVIIPDGTEIGDTPCPDLIPDYPTEPDIGRTRNSDENLYERILNFGGDFIDNFAILREIFPNYTDLWQSLPLSVKVSIIDRSIDNFINDVISRNRLPENLQLIENIVRPGIISFANRMREMPAELKVRVFERAITLIVNPNYYLGVLKGLIVGFFIDGLVGIIQMIIDLICLIPKIKNFFQAIGRFLGLIPEEMQTLLRSISELETELQEAAENAGQEFNEIINDPRRMSGIMLALSLASVRISSQIGERVADFYIRSYRLPAFSLGEIVGRVIGQLIFEVITLVFSLGGGAAITTVKSILRIAGKLLKKIGQFIFPLFRVLRVIFRHAMGIISGIMRFLTSGFRRVAVKLRLVLGDLDEIFRLFNVLCRVGSIRCLRRRLHRSFVLRGVTLRGFRNAGEVMERVGNLRNRLLRMGITDMQIGIRGSSITGVSHSRGTPFRWLPGGGLGPSDVDIFITSPTLERRIRFLHGPGGDPFPGGRISRRRLRALLPDIAEELERFSEQTASQLGRNSSVIILEEAFADSLPTSSRIIF</sequence>
<accession>A0A6P0UP00</accession>
<feature type="compositionally biased region" description="Polar residues" evidence="2">
    <location>
        <begin position="169"/>
        <end position="178"/>
    </location>
</feature>
<feature type="coiled-coil region" evidence="1">
    <location>
        <begin position="462"/>
        <end position="489"/>
    </location>
</feature>
<evidence type="ECO:0000256" key="1">
    <source>
        <dbReference type="SAM" id="Coils"/>
    </source>
</evidence>
<dbReference type="EMBL" id="JAABOO010000001">
    <property type="protein sequence ID" value="NER12066.1"/>
    <property type="molecule type" value="Genomic_DNA"/>
</dbReference>
<comment type="caution">
    <text evidence="4">The sequence shown here is derived from an EMBL/GenBank/DDBJ whole genome shotgun (WGS) entry which is preliminary data.</text>
</comment>
<evidence type="ECO:0000313" key="5">
    <source>
        <dbReference type="Proteomes" id="UP000468581"/>
    </source>
</evidence>
<keyword evidence="1" id="KW-0175">Coiled coil</keyword>
<protein>
    <submittedName>
        <fullName evidence="4">DUF4157 domain-containing protein</fullName>
    </submittedName>
</protein>
<gene>
    <name evidence="4" type="ORF">GWK08_01310</name>
</gene>
<proteinExistence type="predicted"/>
<organism evidence="4 5">
    <name type="scientific">Leptobacterium flavescens</name>
    <dbReference type="NCBI Taxonomy" id="472055"/>
    <lineage>
        <taxon>Bacteria</taxon>
        <taxon>Pseudomonadati</taxon>
        <taxon>Bacteroidota</taxon>
        <taxon>Flavobacteriia</taxon>
        <taxon>Flavobacteriales</taxon>
        <taxon>Flavobacteriaceae</taxon>
        <taxon>Leptobacterium</taxon>
    </lineage>
</organism>